<evidence type="ECO:0000313" key="2">
    <source>
        <dbReference type="EMBL" id="KAJ8319163.1"/>
    </source>
</evidence>
<dbReference type="EMBL" id="JARBDR010000214">
    <property type="protein sequence ID" value="KAJ8319163.1"/>
    <property type="molecule type" value="Genomic_DNA"/>
</dbReference>
<accession>A0ABQ9FPI4</accession>
<dbReference type="SUPFAM" id="SSF49764">
    <property type="entry name" value="HSP20-like chaperones"/>
    <property type="match status" value="1"/>
</dbReference>
<name>A0ABQ9FPI4_TEGGR</name>
<feature type="domain" description="CS" evidence="1">
    <location>
        <begin position="46"/>
        <end position="139"/>
    </location>
</feature>
<dbReference type="PANTHER" id="PTHR12356">
    <property type="entry name" value="NUCLEAR MOVEMENT PROTEIN NUDC"/>
    <property type="match status" value="1"/>
</dbReference>
<evidence type="ECO:0000259" key="1">
    <source>
        <dbReference type="PROSITE" id="PS51203"/>
    </source>
</evidence>
<organism evidence="2 3">
    <name type="scientific">Tegillarca granosa</name>
    <name type="common">Malaysian cockle</name>
    <name type="synonym">Anadara granosa</name>
    <dbReference type="NCBI Taxonomy" id="220873"/>
    <lineage>
        <taxon>Eukaryota</taxon>
        <taxon>Metazoa</taxon>
        <taxon>Spiralia</taxon>
        <taxon>Lophotrochozoa</taxon>
        <taxon>Mollusca</taxon>
        <taxon>Bivalvia</taxon>
        <taxon>Autobranchia</taxon>
        <taxon>Pteriomorphia</taxon>
        <taxon>Arcoida</taxon>
        <taxon>Arcoidea</taxon>
        <taxon>Arcidae</taxon>
        <taxon>Tegillarca</taxon>
    </lineage>
</organism>
<evidence type="ECO:0000313" key="3">
    <source>
        <dbReference type="Proteomes" id="UP001217089"/>
    </source>
</evidence>
<dbReference type="Pfam" id="PF04969">
    <property type="entry name" value="CS"/>
    <property type="match status" value="1"/>
</dbReference>
<dbReference type="Gene3D" id="2.60.40.790">
    <property type="match status" value="1"/>
</dbReference>
<dbReference type="Proteomes" id="UP001217089">
    <property type="component" value="Unassembled WGS sequence"/>
</dbReference>
<dbReference type="PROSITE" id="PS51203">
    <property type="entry name" value="CS"/>
    <property type="match status" value="1"/>
</dbReference>
<protein>
    <recommendedName>
        <fullName evidence="1">CS domain-containing protein</fullName>
    </recommendedName>
</protein>
<proteinExistence type="predicted"/>
<dbReference type="InterPro" id="IPR007052">
    <property type="entry name" value="CS_dom"/>
</dbReference>
<dbReference type="PANTHER" id="PTHR12356:SF19">
    <property type="entry name" value="NUDC DOMAIN-CONTAINING PROTEIN 3"/>
    <property type="match status" value="1"/>
</dbReference>
<keyword evidence="3" id="KW-1185">Reference proteome</keyword>
<reference evidence="2 3" key="1">
    <citation type="submission" date="2022-12" db="EMBL/GenBank/DDBJ databases">
        <title>Chromosome-level genome of Tegillarca granosa.</title>
        <authorList>
            <person name="Kim J."/>
        </authorList>
    </citation>
    <scope>NUCLEOTIDE SEQUENCE [LARGE SCALE GENOMIC DNA]</scope>
    <source>
        <strain evidence="2">Teg-2019</strain>
        <tissue evidence="2">Adductor muscle</tissue>
    </source>
</reference>
<sequence>MKQLPASSTENQSVNTHYMLILQYITSNAEWLQQLYQSNPESYNGAIRDNYRWSQSILDLDVRVNMPEFIKKGKDVKVVIDKKHLKVSHRTESGDWTVDMDDNLTWEINKEESIWSLVPGEHIHISLDKREERWWEALLVTEPKISVRKIDASRPMTDLDDEAQAKIGEMMYNERQKRMGLPTSEEQKVQNVLKDAWNAEGSPFKGTEFDPSKFSVNQGVVTINDEK</sequence>
<dbReference type="InterPro" id="IPR037898">
    <property type="entry name" value="NudC_fam"/>
</dbReference>
<dbReference type="InterPro" id="IPR008978">
    <property type="entry name" value="HSP20-like_chaperone"/>
</dbReference>
<gene>
    <name evidence="2" type="ORF">KUTeg_004254</name>
</gene>
<comment type="caution">
    <text evidence="2">The sequence shown here is derived from an EMBL/GenBank/DDBJ whole genome shotgun (WGS) entry which is preliminary data.</text>
</comment>